<organism evidence="1">
    <name type="scientific">Amphimedon queenslandica</name>
    <name type="common">Sponge</name>
    <dbReference type="NCBI Taxonomy" id="400682"/>
    <lineage>
        <taxon>Eukaryota</taxon>
        <taxon>Metazoa</taxon>
        <taxon>Porifera</taxon>
        <taxon>Demospongiae</taxon>
        <taxon>Heteroscleromorpha</taxon>
        <taxon>Haplosclerida</taxon>
        <taxon>Niphatidae</taxon>
        <taxon>Amphimedon</taxon>
    </lineage>
</organism>
<dbReference type="EnsemblMetazoa" id="Aqu2.1.17958_001">
    <property type="protein sequence ID" value="Aqu2.1.17958_001"/>
    <property type="gene ID" value="Aqu2.1.17958"/>
</dbReference>
<dbReference type="InParanoid" id="A0A1X7TSI6"/>
<dbReference type="AlphaFoldDB" id="A0A1X7TSI6"/>
<dbReference type="InterPro" id="IPR011989">
    <property type="entry name" value="ARM-like"/>
</dbReference>
<sequence>MIRWLAYFVKRLGSDARVQDLSNFFEPSHEGDAQLKPPQPPLGYASFIVPVAIRLGHDKVAQIRDSASRLIGSLLHKFSQSSPTTCSLILTQLRTSFATSERWLLRL</sequence>
<reference evidence="1" key="1">
    <citation type="submission" date="2017-05" db="UniProtKB">
        <authorList>
            <consortium name="EnsemblMetazoa"/>
        </authorList>
    </citation>
    <scope>IDENTIFICATION</scope>
</reference>
<evidence type="ECO:0000313" key="1">
    <source>
        <dbReference type="EnsemblMetazoa" id="Aqu2.1.17958_001"/>
    </source>
</evidence>
<accession>A0A1X7TSI6</accession>
<dbReference type="OrthoDB" id="340346at2759"/>
<dbReference type="Gene3D" id="1.25.10.10">
    <property type="entry name" value="Leucine-rich Repeat Variant"/>
    <property type="match status" value="1"/>
</dbReference>
<proteinExistence type="predicted"/>
<protein>
    <submittedName>
        <fullName evidence="1">Uncharacterized protein</fullName>
    </submittedName>
</protein>
<dbReference type="eggNOG" id="KOG0211">
    <property type="taxonomic scope" value="Eukaryota"/>
</dbReference>
<name>A0A1X7TSI6_AMPQE</name>